<protein>
    <submittedName>
        <fullName evidence="3">Glycerophosphoryl diester phosphodiesterase</fullName>
        <ecNumber evidence="3">3.1.4.46</ecNumber>
    </submittedName>
</protein>
<dbReference type="GO" id="GO:0006629">
    <property type="term" value="P:lipid metabolic process"/>
    <property type="evidence" value="ECO:0007669"/>
    <property type="project" value="InterPro"/>
</dbReference>
<dbReference type="Gene3D" id="2.60.120.560">
    <property type="entry name" value="Exo-inulinase, domain 1"/>
    <property type="match status" value="1"/>
</dbReference>
<dbReference type="Pfam" id="PF03009">
    <property type="entry name" value="GDPD"/>
    <property type="match status" value="1"/>
</dbReference>
<dbReference type="EC" id="3.1.4.46" evidence="3"/>
<feature type="signal peptide" evidence="1">
    <location>
        <begin position="1"/>
        <end position="39"/>
    </location>
</feature>
<evidence type="ECO:0000259" key="2">
    <source>
        <dbReference type="PROSITE" id="PS51704"/>
    </source>
</evidence>
<dbReference type="AlphaFoldDB" id="A0A852ZNV4"/>
<keyword evidence="3" id="KW-0378">Hydrolase</keyword>
<organism evidence="3 4">
    <name type="scientific">Allostreptomyces psammosilenae</name>
    <dbReference type="NCBI Taxonomy" id="1892865"/>
    <lineage>
        <taxon>Bacteria</taxon>
        <taxon>Bacillati</taxon>
        <taxon>Actinomycetota</taxon>
        <taxon>Actinomycetes</taxon>
        <taxon>Kitasatosporales</taxon>
        <taxon>Streptomycetaceae</taxon>
        <taxon>Allostreptomyces</taxon>
    </lineage>
</organism>
<feature type="chain" id="PRO_5032341223" evidence="1">
    <location>
        <begin position="40"/>
        <end position="636"/>
    </location>
</feature>
<evidence type="ECO:0000313" key="3">
    <source>
        <dbReference type="EMBL" id="NYI03375.1"/>
    </source>
</evidence>
<sequence>MTSDLRTRAGWSSRGLRAGLVAAAVAALLPTASSVGAQAADAPTGAEPTAAVISEDFSGGGLPAGWRAVEGEWTVRDGRLHGTSSSSSQQSRITFGPHLENFRIEATVRFESVLNAARWTAFGLDMAADGSTPWSIATVRSGSTASNGLEFAQRTTANTWNVTDTAAAPSAAGTGRDVHLAVEVHGNKARWFFDGAEALRTTRVARSADGGLGLVVNGAHVSFDDVTVTPLSDNGYLRPPGAAPTVIAHRGASSAAPENTIVANEVARRAGADLLEIDVQPSADGVPVVIHDSTVDRTTDGSGAVRKLTAAQIGALDAGSWFAPSFAGEEVPTFEAVLEDLRARGGDLLLEIKGAHSREEVATLVELIRAYGLTDRVFVQSFEVAALQYTRELAPELPLGLLRSTLDADPVAISRQLGLSAYNPSDAALATRPDVVDALHAAGVAVMVWTVDSPARWEALDAAGVDGIITNRPAELVGWNAAPRVEEPVAAEPTVRLAGLADGTVLDRAQRVRVDALATDAEDVRITVDGEEVAAGTELDLATMERGQHVVAATATGAGGTATATASFTLEASVTGLVRLVLDAEASAKDTEKMIDMIGAADYDKLADWADKHAGAELDAELARRLAEEARALGEA</sequence>
<keyword evidence="1" id="KW-0732">Signal</keyword>
<dbReference type="EMBL" id="JACBZD010000001">
    <property type="protein sequence ID" value="NYI03375.1"/>
    <property type="molecule type" value="Genomic_DNA"/>
</dbReference>
<dbReference type="PANTHER" id="PTHR46211">
    <property type="entry name" value="GLYCEROPHOSPHORYL DIESTER PHOSPHODIESTERASE"/>
    <property type="match status" value="1"/>
</dbReference>
<reference evidence="3 4" key="1">
    <citation type="submission" date="2020-07" db="EMBL/GenBank/DDBJ databases">
        <title>Sequencing the genomes of 1000 actinobacteria strains.</title>
        <authorList>
            <person name="Klenk H.-P."/>
        </authorList>
    </citation>
    <scope>NUCLEOTIDE SEQUENCE [LARGE SCALE GENOMIC DNA]</scope>
    <source>
        <strain evidence="3 4">DSM 42178</strain>
    </source>
</reference>
<dbReference type="InterPro" id="IPR017946">
    <property type="entry name" value="PLC-like_Pdiesterase_TIM-brl"/>
</dbReference>
<keyword evidence="4" id="KW-1185">Reference proteome</keyword>
<dbReference type="PROSITE" id="PS51704">
    <property type="entry name" value="GP_PDE"/>
    <property type="match status" value="1"/>
</dbReference>
<dbReference type="SUPFAM" id="SSF51695">
    <property type="entry name" value="PLC-like phosphodiesterases"/>
    <property type="match status" value="1"/>
</dbReference>
<dbReference type="RefSeq" id="WP_179812436.1">
    <property type="nucleotide sequence ID" value="NZ_JACBZD010000001.1"/>
</dbReference>
<dbReference type="GO" id="GO:0008889">
    <property type="term" value="F:glycerophosphodiester phosphodiesterase activity"/>
    <property type="evidence" value="ECO:0007669"/>
    <property type="project" value="UniProtKB-EC"/>
</dbReference>
<proteinExistence type="predicted"/>
<feature type="domain" description="GP-PDE" evidence="2">
    <location>
        <begin position="244"/>
        <end position="480"/>
    </location>
</feature>
<dbReference type="Proteomes" id="UP000567795">
    <property type="component" value="Unassembled WGS sequence"/>
</dbReference>
<comment type="caution">
    <text evidence="3">The sequence shown here is derived from an EMBL/GenBank/DDBJ whole genome shotgun (WGS) entry which is preliminary data.</text>
</comment>
<evidence type="ECO:0000313" key="4">
    <source>
        <dbReference type="Proteomes" id="UP000567795"/>
    </source>
</evidence>
<dbReference type="Gene3D" id="3.20.20.190">
    <property type="entry name" value="Phosphatidylinositol (PI) phosphodiesterase"/>
    <property type="match status" value="1"/>
</dbReference>
<dbReference type="InterPro" id="IPR030395">
    <property type="entry name" value="GP_PDE_dom"/>
</dbReference>
<dbReference type="PANTHER" id="PTHR46211:SF1">
    <property type="entry name" value="GLYCEROPHOSPHODIESTER PHOSPHODIESTERASE, CYTOPLASMIC"/>
    <property type="match status" value="1"/>
</dbReference>
<gene>
    <name evidence="3" type="ORF">FHU37_000318</name>
</gene>
<accession>A0A852ZNV4</accession>
<evidence type="ECO:0000256" key="1">
    <source>
        <dbReference type="SAM" id="SignalP"/>
    </source>
</evidence>
<name>A0A852ZNV4_9ACTN</name>